<dbReference type="EMBL" id="SRLH01000002">
    <property type="protein sequence ID" value="TGD59066.1"/>
    <property type="molecule type" value="Genomic_DNA"/>
</dbReference>
<keyword evidence="2" id="KW-0963">Cytoplasm</keyword>
<dbReference type="GO" id="GO:0005737">
    <property type="term" value="C:cytoplasm"/>
    <property type="evidence" value="ECO:0007669"/>
    <property type="project" value="UniProtKB-SubCell"/>
</dbReference>
<evidence type="ECO:0000313" key="9">
    <source>
        <dbReference type="EMBL" id="TGD59066.1"/>
    </source>
</evidence>
<organism evidence="9 10">
    <name type="scientific">Flavobacterium humi</name>
    <dbReference type="NCBI Taxonomy" id="2562683"/>
    <lineage>
        <taxon>Bacteria</taxon>
        <taxon>Pseudomonadati</taxon>
        <taxon>Bacteroidota</taxon>
        <taxon>Flavobacteriia</taxon>
        <taxon>Flavobacteriales</taxon>
        <taxon>Flavobacteriaceae</taxon>
        <taxon>Flavobacterium</taxon>
    </lineage>
</organism>
<dbReference type="AlphaFoldDB" id="A0A4Z0LBH3"/>
<comment type="similarity">
    <text evidence="5">Belongs to the Rap family.</text>
</comment>
<keyword evidence="10" id="KW-1185">Reference proteome</keyword>
<dbReference type="Gene3D" id="1.25.40.10">
    <property type="entry name" value="Tetratricopeptide repeat domain"/>
    <property type="match status" value="2"/>
</dbReference>
<dbReference type="Pfam" id="PF13424">
    <property type="entry name" value="TPR_12"/>
    <property type="match status" value="1"/>
</dbReference>
<dbReference type="PANTHER" id="PTHR46630:SF1">
    <property type="entry name" value="TETRATRICOPEPTIDE REPEAT PROTEIN 29"/>
    <property type="match status" value="1"/>
</dbReference>
<sequence length="382" mass="43148">MRLYIKIVFTALLSFLVFANEAYGQNPKKLDSILKASASVMYENPDRAIAIGKEIVGKAGSNTDVKIRAYKLISDGYSSKRDYEKSLEYVIKANQLLPQTSDELLKIGIITKTGIQYHQLKIYDKAIQSLDQAEELCLEYPVRDSVAVNLGITYLVRGFIYKEKLNCEIAITFFDKGINEILKTKDLLANASKLSIAKYNKGNCYILMSDTKAAIESFQESVDYAKMVKANSLQAFAQKGLAQVYTLEGKYKQAIDLLQEALAISSNVNDLVLNQEIYKGLSENSLALNHWDNYQEYRLKYLENQSKLKNRERKSVSDSLKEKENEEKSKLEGAVSRYLSGIVIIFFVLLLIVVFSALSIRRSKASIEKLQGVVKSLQNENQ</sequence>
<evidence type="ECO:0000256" key="2">
    <source>
        <dbReference type="ARBA" id="ARBA00022490"/>
    </source>
</evidence>
<feature type="signal peptide" evidence="8">
    <location>
        <begin position="1"/>
        <end position="19"/>
    </location>
</feature>
<dbReference type="InterPro" id="IPR011990">
    <property type="entry name" value="TPR-like_helical_dom_sf"/>
</dbReference>
<comment type="caution">
    <text evidence="9">The sequence shown here is derived from an EMBL/GenBank/DDBJ whole genome shotgun (WGS) entry which is preliminary data.</text>
</comment>
<evidence type="ECO:0000256" key="7">
    <source>
        <dbReference type="SAM" id="Phobius"/>
    </source>
</evidence>
<keyword evidence="7" id="KW-0812">Transmembrane</keyword>
<gene>
    <name evidence="9" type="ORF">E4635_04225</name>
</gene>
<dbReference type="InterPro" id="IPR019734">
    <property type="entry name" value="TPR_rpt"/>
</dbReference>
<proteinExistence type="inferred from homology"/>
<evidence type="ECO:0000256" key="1">
    <source>
        <dbReference type="ARBA" id="ARBA00004496"/>
    </source>
</evidence>
<dbReference type="OrthoDB" id="1253697at2"/>
<keyword evidence="7" id="KW-1133">Transmembrane helix</keyword>
<dbReference type="Proteomes" id="UP000297407">
    <property type="component" value="Unassembled WGS sequence"/>
</dbReference>
<evidence type="ECO:0000256" key="5">
    <source>
        <dbReference type="ARBA" id="ARBA00038253"/>
    </source>
</evidence>
<dbReference type="InterPro" id="IPR051476">
    <property type="entry name" value="Bac_ResReg_Asp_Phosphatase"/>
</dbReference>
<dbReference type="SUPFAM" id="SSF48452">
    <property type="entry name" value="TPR-like"/>
    <property type="match status" value="1"/>
</dbReference>
<comment type="subcellular location">
    <subcellularLocation>
        <location evidence="1">Cytoplasm</location>
    </subcellularLocation>
</comment>
<dbReference type="PANTHER" id="PTHR46630">
    <property type="entry name" value="TETRATRICOPEPTIDE REPEAT PROTEIN 29"/>
    <property type="match status" value="1"/>
</dbReference>
<feature type="repeat" description="TPR" evidence="6">
    <location>
        <begin position="235"/>
        <end position="268"/>
    </location>
</feature>
<feature type="chain" id="PRO_5021403191" evidence="8">
    <location>
        <begin position="20"/>
        <end position="382"/>
    </location>
</feature>
<evidence type="ECO:0000256" key="6">
    <source>
        <dbReference type="PROSITE-ProRule" id="PRU00339"/>
    </source>
</evidence>
<keyword evidence="8" id="KW-0732">Signal</keyword>
<dbReference type="SMART" id="SM00028">
    <property type="entry name" value="TPR"/>
    <property type="match status" value="4"/>
</dbReference>
<dbReference type="RefSeq" id="WP_135525376.1">
    <property type="nucleotide sequence ID" value="NZ_SRLH01000002.1"/>
</dbReference>
<dbReference type="PROSITE" id="PS50005">
    <property type="entry name" value="TPR"/>
    <property type="match status" value="1"/>
</dbReference>
<protein>
    <submittedName>
        <fullName evidence="9">Tetratricopeptide repeat protein</fullName>
    </submittedName>
</protein>
<keyword evidence="4 6" id="KW-0802">TPR repeat</keyword>
<accession>A0A4Z0LBH3</accession>
<evidence type="ECO:0000256" key="8">
    <source>
        <dbReference type="SAM" id="SignalP"/>
    </source>
</evidence>
<evidence type="ECO:0000256" key="3">
    <source>
        <dbReference type="ARBA" id="ARBA00022737"/>
    </source>
</evidence>
<feature type="transmembrane region" description="Helical" evidence="7">
    <location>
        <begin position="338"/>
        <end position="360"/>
    </location>
</feature>
<reference evidence="9 10" key="1">
    <citation type="submission" date="2019-04" db="EMBL/GenBank/DDBJ databases">
        <title>Flavobacterium sp. strain DS2-A Genome sequencing and assembly.</title>
        <authorList>
            <person name="Kim I."/>
        </authorList>
    </citation>
    <scope>NUCLEOTIDE SEQUENCE [LARGE SCALE GENOMIC DNA]</scope>
    <source>
        <strain evidence="9 10">DS2-A</strain>
    </source>
</reference>
<keyword evidence="3" id="KW-0677">Repeat</keyword>
<evidence type="ECO:0000256" key="4">
    <source>
        <dbReference type="ARBA" id="ARBA00022803"/>
    </source>
</evidence>
<name>A0A4Z0LBH3_9FLAO</name>
<evidence type="ECO:0000313" key="10">
    <source>
        <dbReference type="Proteomes" id="UP000297407"/>
    </source>
</evidence>
<keyword evidence="7" id="KW-0472">Membrane</keyword>